<evidence type="ECO:0000256" key="1">
    <source>
        <dbReference type="ARBA" id="ARBA00023015"/>
    </source>
</evidence>
<dbReference type="PANTHER" id="PTHR30136">
    <property type="entry name" value="HELIX-TURN-HELIX TRANSCRIPTIONAL REGULATOR, ICLR FAMILY"/>
    <property type="match status" value="1"/>
</dbReference>
<reference evidence="6 7" key="1">
    <citation type="submission" date="2024-02" db="EMBL/GenBank/DDBJ databases">
        <title>Roseibium algae sp. nov., isolated from marine alga (Grateloupia sp.), showing potential in myo-inositol conversion.</title>
        <authorList>
            <person name="Wang Y."/>
        </authorList>
    </citation>
    <scope>NUCLEOTIDE SEQUENCE [LARGE SCALE GENOMIC DNA]</scope>
    <source>
        <strain evidence="6 7">H3510</strain>
    </source>
</reference>
<accession>A0ABU8TM78</accession>
<dbReference type="Pfam" id="PF01614">
    <property type="entry name" value="IclR_C"/>
    <property type="match status" value="1"/>
</dbReference>
<dbReference type="InterPro" id="IPR005471">
    <property type="entry name" value="Tscrpt_reg_IclR_N"/>
</dbReference>
<protein>
    <submittedName>
        <fullName evidence="6">IclR family transcriptional regulator</fullName>
    </submittedName>
</protein>
<keyword evidence="1" id="KW-0805">Transcription regulation</keyword>
<dbReference type="Proteomes" id="UP001385499">
    <property type="component" value="Unassembled WGS sequence"/>
</dbReference>
<sequence length="267" mass="29178">MSDIENDRRFATTLARGLSVLRAFRESDDGLGNADIAERTGLPKSTVSRLTFTLQSLGYLNHARRHDRYRPGPALLALGNIASAAISFVDLSAPLMQRLADDTGTLALLAVRDHRKAMLVKTWRPSGVSSLWLDVGHRLPFDGSSSGQALLAALSEDAFAGLMDDCREHGLDEQRARDIRSSAQDQIITQGFVIADPAHYFSPNVHAVSVPFHPRDLSEPVIFSCGALPTDLTMERMQSEVGPKLHAAVRELERLMGQSPIRNPSDA</sequence>
<dbReference type="Gene3D" id="3.30.450.40">
    <property type="match status" value="1"/>
</dbReference>
<feature type="domain" description="HTH iclR-type" evidence="4">
    <location>
        <begin position="11"/>
        <end position="73"/>
    </location>
</feature>
<keyword evidence="3" id="KW-0804">Transcription</keyword>
<dbReference type="RefSeq" id="WP_340275279.1">
    <property type="nucleotide sequence ID" value="NZ_JBAKIA010000010.1"/>
</dbReference>
<evidence type="ECO:0000259" key="4">
    <source>
        <dbReference type="PROSITE" id="PS51077"/>
    </source>
</evidence>
<dbReference type="PROSITE" id="PS51077">
    <property type="entry name" value="HTH_ICLR"/>
    <property type="match status" value="1"/>
</dbReference>
<evidence type="ECO:0000256" key="2">
    <source>
        <dbReference type="ARBA" id="ARBA00023125"/>
    </source>
</evidence>
<dbReference type="InterPro" id="IPR014757">
    <property type="entry name" value="Tscrpt_reg_IclR_C"/>
</dbReference>
<name>A0ABU8TM78_9HYPH</name>
<dbReference type="InterPro" id="IPR036390">
    <property type="entry name" value="WH_DNA-bd_sf"/>
</dbReference>
<dbReference type="SMART" id="SM00346">
    <property type="entry name" value="HTH_ICLR"/>
    <property type="match status" value="1"/>
</dbReference>
<evidence type="ECO:0000256" key="3">
    <source>
        <dbReference type="ARBA" id="ARBA00023163"/>
    </source>
</evidence>
<dbReference type="PANTHER" id="PTHR30136:SF33">
    <property type="entry name" value="TRANSCRIPTIONAL REGULATORY PROTEIN"/>
    <property type="match status" value="1"/>
</dbReference>
<keyword evidence="7" id="KW-1185">Reference proteome</keyword>
<gene>
    <name evidence="6" type="ORF">V6575_14395</name>
</gene>
<evidence type="ECO:0000313" key="7">
    <source>
        <dbReference type="Proteomes" id="UP001385499"/>
    </source>
</evidence>
<dbReference type="PROSITE" id="PS51078">
    <property type="entry name" value="ICLR_ED"/>
    <property type="match status" value="1"/>
</dbReference>
<organism evidence="6 7">
    <name type="scientific">Roseibium algae</name>
    <dbReference type="NCBI Taxonomy" id="3123038"/>
    <lineage>
        <taxon>Bacteria</taxon>
        <taxon>Pseudomonadati</taxon>
        <taxon>Pseudomonadota</taxon>
        <taxon>Alphaproteobacteria</taxon>
        <taxon>Hyphomicrobiales</taxon>
        <taxon>Stappiaceae</taxon>
        <taxon>Roseibium</taxon>
    </lineage>
</organism>
<dbReference type="InterPro" id="IPR050707">
    <property type="entry name" value="HTH_MetabolicPath_Reg"/>
</dbReference>
<dbReference type="SUPFAM" id="SSF55781">
    <property type="entry name" value="GAF domain-like"/>
    <property type="match status" value="1"/>
</dbReference>
<dbReference type="SUPFAM" id="SSF46785">
    <property type="entry name" value="Winged helix' DNA-binding domain"/>
    <property type="match status" value="1"/>
</dbReference>
<feature type="domain" description="IclR-ED" evidence="5">
    <location>
        <begin position="74"/>
        <end position="258"/>
    </location>
</feature>
<keyword evidence="2" id="KW-0238">DNA-binding</keyword>
<evidence type="ECO:0000313" key="6">
    <source>
        <dbReference type="EMBL" id="MEJ8475281.1"/>
    </source>
</evidence>
<proteinExistence type="predicted"/>
<evidence type="ECO:0000259" key="5">
    <source>
        <dbReference type="PROSITE" id="PS51078"/>
    </source>
</evidence>
<dbReference type="InterPro" id="IPR029016">
    <property type="entry name" value="GAF-like_dom_sf"/>
</dbReference>
<dbReference type="Pfam" id="PF09339">
    <property type="entry name" value="HTH_IclR"/>
    <property type="match status" value="1"/>
</dbReference>
<dbReference type="InterPro" id="IPR036388">
    <property type="entry name" value="WH-like_DNA-bd_sf"/>
</dbReference>
<dbReference type="Gene3D" id="1.10.10.10">
    <property type="entry name" value="Winged helix-like DNA-binding domain superfamily/Winged helix DNA-binding domain"/>
    <property type="match status" value="1"/>
</dbReference>
<dbReference type="EMBL" id="JBAKIA010000010">
    <property type="protein sequence ID" value="MEJ8475281.1"/>
    <property type="molecule type" value="Genomic_DNA"/>
</dbReference>
<comment type="caution">
    <text evidence="6">The sequence shown here is derived from an EMBL/GenBank/DDBJ whole genome shotgun (WGS) entry which is preliminary data.</text>
</comment>